<dbReference type="OrthoDB" id="63267at2759"/>
<sequence>MSGAVTHFYTVEIVSVLNYLHSLNIVYRDLKPENLLLDAEGHLKITDFGFAKHLTDRTYTLCGTPEYLAPEIVQSKGHNKAVDWWALGFFGNISQHCQTAGEFHSNLSTSAGMSDTPASPSASSDSHLASSDAFKG</sequence>
<proteinExistence type="predicted"/>
<dbReference type="InterPro" id="IPR000719">
    <property type="entry name" value="Prot_kinase_dom"/>
</dbReference>
<dbReference type="GO" id="GO:0005524">
    <property type="term" value="F:ATP binding"/>
    <property type="evidence" value="ECO:0007669"/>
    <property type="project" value="UniProtKB-KW"/>
</dbReference>
<evidence type="ECO:0000256" key="5">
    <source>
        <dbReference type="ARBA" id="ARBA00022840"/>
    </source>
</evidence>
<evidence type="ECO:0000313" key="7">
    <source>
        <dbReference type="EMBL" id="CAD7230981.1"/>
    </source>
</evidence>
<reference evidence="7" key="1">
    <citation type="submission" date="2020-11" db="EMBL/GenBank/DDBJ databases">
        <authorList>
            <person name="Tran Van P."/>
        </authorList>
    </citation>
    <scope>NUCLEOTIDE SEQUENCE</scope>
</reference>
<dbReference type="PROSITE" id="PS50011">
    <property type="entry name" value="PROTEIN_KINASE_DOM"/>
    <property type="match status" value="1"/>
</dbReference>
<keyword evidence="3" id="KW-0547">Nucleotide-binding</keyword>
<dbReference type="GO" id="GO:0005829">
    <property type="term" value="C:cytosol"/>
    <property type="evidence" value="ECO:0007669"/>
    <property type="project" value="TreeGrafter"/>
</dbReference>
<dbReference type="GO" id="GO:0004691">
    <property type="term" value="F:cAMP-dependent protein kinase activity"/>
    <property type="evidence" value="ECO:0007669"/>
    <property type="project" value="TreeGrafter"/>
</dbReference>
<feature type="compositionally biased region" description="Low complexity" evidence="6">
    <location>
        <begin position="114"/>
        <end position="136"/>
    </location>
</feature>
<dbReference type="EMBL" id="OB663104">
    <property type="protein sequence ID" value="CAD7230981.1"/>
    <property type="molecule type" value="Genomic_DNA"/>
</dbReference>
<dbReference type="InterPro" id="IPR011009">
    <property type="entry name" value="Kinase-like_dom_sf"/>
</dbReference>
<evidence type="ECO:0000256" key="2">
    <source>
        <dbReference type="ARBA" id="ARBA00022679"/>
    </source>
</evidence>
<keyword evidence="2" id="KW-0808">Transferase</keyword>
<evidence type="ECO:0000256" key="4">
    <source>
        <dbReference type="ARBA" id="ARBA00022777"/>
    </source>
</evidence>
<keyword evidence="4" id="KW-0418">Kinase</keyword>
<dbReference type="Gene3D" id="1.10.510.10">
    <property type="entry name" value="Transferase(Phosphotransferase) domain 1"/>
    <property type="match status" value="1"/>
</dbReference>
<keyword evidence="1" id="KW-0723">Serine/threonine-protein kinase</keyword>
<dbReference type="SUPFAM" id="SSF56112">
    <property type="entry name" value="Protein kinase-like (PK-like)"/>
    <property type="match status" value="1"/>
</dbReference>
<evidence type="ECO:0000256" key="1">
    <source>
        <dbReference type="ARBA" id="ARBA00022527"/>
    </source>
</evidence>
<dbReference type="AlphaFoldDB" id="A0A7R8WL37"/>
<dbReference type="SMART" id="SM00220">
    <property type="entry name" value="S_TKc"/>
    <property type="match status" value="1"/>
</dbReference>
<keyword evidence="5" id="KW-0067">ATP-binding</keyword>
<organism evidence="7">
    <name type="scientific">Cyprideis torosa</name>
    <dbReference type="NCBI Taxonomy" id="163714"/>
    <lineage>
        <taxon>Eukaryota</taxon>
        <taxon>Metazoa</taxon>
        <taxon>Ecdysozoa</taxon>
        <taxon>Arthropoda</taxon>
        <taxon>Crustacea</taxon>
        <taxon>Oligostraca</taxon>
        <taxon>Ostracoda</taxon>
        <taxon>Podocopa</taxon>
        <taxon>Podocopida</taxon>
        <taxon>Cytherocopina</taxon>
        <taxon>Cytheroidea</taxon>
        <taxon>Cytherideidae</taxon>
        <taxon>Cyprideis</taxon>
    </lineage>
</organism>
<gene>
    <name evidence="7" type="ORF">CTOB1V02_LOCUS8836</name>
</gene>
<protein>
    <submittedName>
        <fullName evidence="7">Uncharacterized protein</fullName>
    </submittedName>
</protein>
<feature type="region of interest" description="Disordered" evidence="6">
    <location>
        <begin position="108"/>
        <end position="136"/>
    </location>
</feature>
<dbReference type="PANTHER" id="PTHR24353">
    <property type="entry name" value="CYCLIC NUCLEOTIDE-DEPENDENT PROTEIN KINASE"/>
    <property type="match status" value="1"/>
</dbReference>
<dbReference type="GO" id="GO:0005952">
    <property type="term" value="C:cAMP-dependent protein kinase complex"/>
    <property type="evidence" value="ECO:0007669"/>
    <property type="project" value="TreeGrafter"/>
</dbReference>
<evidence type="ECO:0000256" key="3">
    <source>
        <dbReference type="ARBA" id="ARBA00022741"/>
    </source>
</evidence>
<dbReference type="InterPro" id="IPR008271">
    <property type="entry name" value="Ser/Thr_kinase_AS"/>
</dbReference>
<name>A0A7R8WL37_9CRUS</name>
<dbReference type="PROSITE" id="PS00108">
    <property type="entry name" value="PROTEIN_KINASE_ST"/>
    <property type="match status" value="1"/>
</dbReference>
<dbReference type="PANTHER" id="PTHR24353:SF37">
    <property type="entry name" value="CAMP-DEPENDENT PROTEIN KINASE CATALYTIC SUBUNIT PRKX"/>
    <property type="match status" value="1"/>
</dbReference>
<accession>A0A7R8WL37</accession>
<evidence type="ECO:0000256" key="6">
    <source>
        <dbReference type="SAM" id="MobiDB-lite"/>
    </source>
</evidence>
<dbReference type="Pfam" id="PF00069">
    <property type="entry name" value="Pkinase"/>
    <property type="match status" value="1"/>
</dbReference>